<evidence type="ECO:0000313" key="1">
    <source>
        <dbReference type="EMBL" id="TCJ96175.1"/>
    </source>
</evidence>
<keyword evidence="2" id="KW-1185">Reference proteome</keyword>
<comment type="caution">
    <text evidence="1">The sequence shown here is derived from an EMBL/GenBank/DDBJ whole genome shotgun (WGS) entry which is preliminary data.</text>
</comment>
<dbReference type="AlphaFoldDB" id="A0A4V2PB87"/>
<evidence type="ECO:0008006" key="3">
    <source>
        <dbReference type="Google" id="ProtNLM"/>
    </source>
</evidence>
<reference evidence="1 2" key="1">
    <citation type="submission" date="2019-03" db="EMBL/GenBank/DDBJ databases">
        <title>Genomic Encyclopedia of Type Strains, Phase IV (KMG-IV): sequencing the most valuable type-strain genomes for metagenomic binning, comparative biology and taxonomic classification.</title>
        <authorList>
            <person name="Goeker M."/>
        </authorList>
    </citation>
    <scope>NUCLEOTIDE SEQUENCE [LARGE SCALE GENOMIC DNA]</scope>
    <source>
        <strain evidence="1 2">DSM 15534</strain>
    </source>
</reference>
<dbReference type="EMBL" id="SMFT01000004">
    <property type="protein sequence ID" value="TCJ96175.1"/>
    <property type="molecule type" value="Genomic_DNA"/>
</dbReference>
<accession>A0A4V2PB87</accession>
<dbReference type="OrthoDB" id="5917957at2"/>
<protein>
    <recommendedName>
        <fullName evidence="3">YdaS antitoxin of YdaST toxin-antitoxin system</fullName>
    </recommendedName>
</protein>
<name>A0A4V2PB87_9PAST</name>
<proteinExistence type="predicted"/>
<gene>
    <name evidence="1" type="ORF">EV694_1727</name>
</gene>
<dbReference type="Proteomes" id="UP000294702">
    <property type="component" value="Unassembled WGS sequence"/>
</dbReference>
<evidence type="ECO:0000313" key="2">
    <source>
        <dbReference type="Proteomes" id="UP000294702"/>
    </source>
</evidence>
<organism evidence="1 2">
    <name type="scientific">Volucribacter psittacicida</name>
    <dbReference type="NCBI Taxonomy" id="203482"/>
    <lineage>
        <taxon>Bacteria</taxon>
        <taxon>Pseudomonadati</taxon>
        <taxon>Pseudomonadota</taxon>
        <taxon>Gammaproteobacteria</taxon>
        <taxon>Pasteurellales</taxon>
        <taxon>Pasteurellaceae</taxon>
        <taxon>Volucribacter</taxon>
    </lineage>
</organism>
<sequence>MEKLTHIIDRIGVSNVARLCGITSRAVYKWRALNTLPRTDYTGETQYAEILALALNNGMTAEDIKQLANPANN</sequence>